<keyword evidence="15" id="KW-1185">Reference proteome</keyword>
<evidence type="ECO:0000313" key="15">
    <source>
        <dbReference type="Proteomes" id="UP001497623"/>
    </source>
</evidence>
<comment type="similarity">
    <text evidence="3">Belongs to the krueppel C2H2-type zinc-finger protein family.</text>
</comment>
<comment type="subcellular location">
    <subcellularLocation>
        <location evidence="2">Nucleus</location>
    </subcellularLocation>
</comment>
<proteinExistence type="inferred from homology"/>
<dbReference type="PROSITE" id="PS50157">
    <property type="entry name" value="ZINC_FINGER_C2H2_2"/>
    <property type="match status" value="5"/>
</dbReference>
<comment type="caution">
    <text evidence="14">The sequence shown here is derived from an EMBL/GenBank/DDBJ whole genome shotgun (WGS) entry which is preliminary data.</text>
</comment>
<dbReference type="Pfam" id="PF00096">
    <property type="entry name" value="zf-C2H2"/>
    <property type="match status" value="4"/>
</dbReference>
<dbReference type="FunFam" id="3.30.160.60:FF:002343">
    <property type="entry name" value="Zinc finger protein 33A"/>
    <property type="match status" value="1"/>
</dbReference>
<evidence type="ECO:0000256" key="1">
    <source>
        <dbReference type="ARBA" id="ARBA00003767"/>
    </source>
</evidence>
<dbReference type="InterPro" id="IPR036236">
    <property type="entry name" value="Znf_C2H2_sf"/>
</dbReference>
<gene>
    <name evidence="14" type="ORF">MNOR_LOCUS30855</name>
</gene>
<dbReference type="EMBL" id="CAXKWB010038566">
    <property type="protein sequence ID" value="CAL4151896.1"/>
    <property type="molecule type" value="Genomic_DNA"/>
</dbReference>
<evidence type="ECO:0000256" key="5">
    <source>
        <dbReference type="ARBA" id="ARBA00022737"/>
    </source>
</evidence>
<evidence type="ECO:0000256" key="6">
    <source>
        <dbReference type="ARBA" id="ARBA00022771"/>
    </source>
</evidence>
<dbReference type="FunFam" id="3.30.160.60:FF:001370">
    <property type="entry name" value="Zinc finger protein"/>
    <property type="match status" value="1"/>
</dbReference>
<accession>A0AAV2S199</accession>
<comment type="function">
    <text evidence="1">May be involved in transcriptional regulation.</text>
</comment>
<feature type="domain" description="C2H2-type" evidence="13">
    <location>
        <begin position="130"/>
        <end position="158"/>
    </location>
</feature>
<evidence type="ECO:0000256" key="11">
    <source>
        <dbReference type="ARBA" id="ARBA00023242"/>
    </source>
</evidence>
<dbReference type="InterPro" id="IPR013087">
    <property type="entry name" value="Znf_C2H2_type"/>
</dbReference>
<dbReference type="Gene3D" id="3.30.160.60">
    <property type="entry name" value="Classic Zinc Finger"/>
    <property type="match status" value="5"/>
</dbReference>
<dbReference type="FunFam" id="3.30.160.60:FF:000097">
    <property type="entry name" value="Zinc finger protein"/>
    <property type="match status" value="1"/>
</dbReference>
<feature type="domain" description="C2H2-type" evidence="13">
    <location>
        <begin position="102"/>
        <end position="129"/>
    </location>
</feature>
<evidence type="ECO:0000256" key="7">
    <source>
        <dbReference type="ARBA" id="ARBA00022833"/>
    </source>
</evidence>
<keyword evidence="6 12" id="KW-0863">Zinc-finger</keyword>
<evidence type="ECO:0000256" key="2">
    <source>
        <dbReference type="ARBA" id="ARBA00004123"/>
    </source>
</evidence>
<dbReference type="SUPFAM" id="SSF57667">
    <property type="entry name" value="beta-beta-alpha zinc fingers"/>
    <property type="match status" value="5"/>
</dbReference>
<evidence type="ECO:0000256" key="3">
    <source>
        <dbReference type="ARBA" id="ARBA00006991"/>
    </source>
</evidence>
<feature type="non-terminal residue" evidence="14">
    <location>
        <position position="1"/>
    </location>
</feature>
<keyword evidence="9" id="KW-0238">DNA-binding</keyword>
<dbReference type="Proteomes" id="UP001497623">
    <property type="component" value="Unassembled WGS sequence"/>
</dbReference>
<protein>
    <recommendedName>
        <fullName evidence="13">C2H2-type domain-containing protein</fullName>
    </recommendedName>
</protein>
<feature type="domain" description="C2H2-type" evidence="13">
    <location>
        <begin position="16"/>
        <end position="44"/>
    </location>
</feature>
<keyword evidence="10" id="KW-0804">Transcription</keyword>
<keyword evidence="4" id="KW-0479">Metal-binding</keyword>
<keyword evidence="5" id="KW-0677">Repeat</keyword>
<evidence type="ECO:0000256" key="12">
    <source>
        <dbReference type="PROSITE-ProRule" id="PRU00042"/>
    </source>
</evidence>
<dbReference type="FunFam" id="3.30.160.60:FF:000322">
    <property type="entry name" value="GDNF-inducible zinc finger protein 1"/>
    <property type="match status" value="1"/>
</dbReference>
<dbReference type="GO" id="GO:0000978">
    <property type="term" value="F:RNA polymerase II cis-regulatory region sequence-specific DNA binding"/>
    <property type="evidence" value="ECO:0007669"/>
    <property type="project" value="TreeGrafter"/>
</dbReference>
<dbReference type="SMART" id="SM00355">
    <property type="entry name" value="ZnF_C2H2"/>
    <property type="match status" value="9"/>
</dbReference>
<dbReference type="GO" id="GO:0005634">
    <property type="term" value="C:nucleus"/>
    <property type="evidence" value="ECO:0007669"/>
    <property type="project" value="UniProtKB-SubCell"/>
</dbReference>
<dbReference type="GO" id="GO:0008270">
    <property type="term" value="F:zinc ion binding"/>
    <property type="evidence" value="ECO:0007669"/>
    <property type="project" value="UniProtKB-KW"/>
</dbReference>
<dbReference type="PANTHER" id="PTHR24393:SF34">
    <property type="entry name" value="PR_SET DOMAIN 13"/>
    <property type="match status" value="1"/>
</dbReference>
<dbReference type="GO" id="GO:0001228">
    <property type="term" value="F:DNA-binding transcription activator activity, RNA polymerase II-specific"/>
    <property type="evidence" value="ECO:0007669"/>
    <property type="project" value="TreeGrafter"/>
</dbReference>
<feature type="non-terminal residue" evidence="14">
    <location>
        <position position="452"/>
    </location>
</feature>
<dbReference type="AlphaFoldDB" id="A0AAV2S199"/>
<evidence type="ECO:0000256" key="10">
    <source>
        <dbReference type="ARBA" id="ARBA00023163"/>
    </source>
</evidence>
<feature type="domain" description="C2H2-type" evidence="13">
    <location>
        <begin position="159"/>
        <end position="186"/>
    </location>
</feature>
<evidence type="ECO:0000256" key="9">
    <source>
        <dbReference type="ARBA" id="ARBA00023125"/>
    </source>
</evidence>
<dbReference type="PANTHER" id="PTHR24393">
    <property type="entry name" value="ZINC FINGER PROTEIN"/>
    <property type="match status" value="1"/>
</dbReference>
<reference evidence="14 15" key="1">
    <citation type="submission" date="2024-05" db="EMBL/GenBank/DDBJ databases">
        <authorList>
            <person name="Wallberg A."/>
        </authorList>
    </citation>
    <scope>NUCLEOTIDE SEQUENCE [LARGE SCALE GENOMIC DNA]</scope>
</reference>
<dbReference type="PROSITE" id="PS00028">
    <property type="entry name" value="ZINC_FINGER_C2H2_1"/>
    <property type="match status" value="6"/>
</dbReference>
<evidence type="ECO:0000256" key="8">
    <source>
        <dbReference type="ARBA" id="ARBA00023015"/>
    </source>
</evidence>
<sequence length="452" mass="52475">DNYMHHVNQHKEDIKFDCSHCKENFEQLSHLKNHYLEEHKIENYLACTECDYVGKNQAHLAKHLYEEHKMGNLLQCSQCQYTSCWPHELQDHIRVNHGGAPLRCPVCDKGFTAKNDLERHIRSHTGEKPFLCEDCGKRFPAKRSLKNHIDVVHKEIRPFPCTECDRKFPNKSEFDIHMRSHREGKKFVCDTCGTGFLKRNALNKHMEIHQDKLYKCPDCGFLCKTSSNIRQHLMVRHEYKAKDGYRFDTQSMLISGENVTAKQIQNYNKTYAKPEKKVKEREHTDKLYQCPHCYAYKGNTRMAIRTHMNKVHGLFAKKGYKFNFEAMLVSDPDPGVIPHFKTPLPAAHQEQQLQEQNKPTKKRLHQANNLNMGSMHMNDDSRNSTNMQMNNGGYGMPVDLAIPRSSNIAMHERGYTLSNVGLNEGGYMVPNLGEFSRHSTNIEVAEQQRMAN</sequence>
<keyword evidence="8" id="KW-0805">Transcription regulation</keyword>
<name>A0AAV2S199_MEGNR</name>
<keyword evidence="11" id="KW-0539">Nucleus</keyword>
<keyword evidence="7" id="KW-0862">Zinc</keyword>
<evidence type="ECO:0000256" key="4">
    <source>
        <dbReference type="ARBA" id="ARBA00022723"/>
    </source>
</evidence>
<organism evidence="14 15">
    <name type="scientific">Meganyctiphanes norvegica</name>
    <name type="common">Northern krill</name>
    <name type="synonym">Thysanopoda norvegica</name>
    <dbReference type="NCBI Taxonomy" id="48144"/>
    <lineage>
        <taxon>Eukaryota</taxon>
        <taxon>Metazoa</taxon>
        <taxon>Ecdysozoa</taxon>
        <taxon>Arthropoda</taxon>
        <taxon>Crustacea</taxon>
        <taxon>Multicrustacea</taxon>
        <taxon>Malacostraca</taxon>
        <taxon>Eumalacostraca</taxon>
        <taxon>Eucarida</taxon>
        <taxon>Euphausiacea</taxon>
        <taxon>Euphausiidae</taxon>
        <taxon>Meganyctiphanes</taxon>
    </lineage>
</organism>
<feature type="domain" description="C2H2-type" evidence="13">
    <location>
        <begin position="187"/>
        <end position="209"/>
    </location>
</feature>
<evidence type="ECO:0000313" key="14">
    <source>
        <dbReference type="EMBL" id="CAL4151896.1"/>
    </source>
</evidence>
<evidence type="ECO:0000259" key="13">
    <source>
        <dbReference type="PROSITE" id="PS50157"/>
    </source>
</evidence>